<organism evidence="1">
    <name type="scientific">marine sediment metagenome</name>
    <dbReference type="NCBI Taxonomy" id="412755"/>
    <lineage>
        <taxon>unclassified sequences</taxon>
        <taxon>metagenomes</taxon>
        <taxon>ecological metagenomes</taxon>
    </lineage>
</organism>
<evidence type="ECO:0000313" key="1">
    <source>
        <dbReference type="EMBL" id="GAI52231.1"/>
    </source>
</evidence>
<dbReference type="EMBL" id="BARV01037580">
    <property type="protein sequence ID" value="GAI52231.1"/>
    <property type="molecule type" value="Genomic_DNA"/>
</dbReference>
<gene>
    <name evidence="1" type="ORF">S06H3_58105</name>
</gene>
<reference evidence="1" key="1">
    <citation type="journal article" date="2014" name="Front. Microbiol.">
        <title>High frequency of phylogenetically diverse reductive dehalogenase-homologous genes in deep subseafloor sedimentary metagenomes.</title>
        <authorList>
            <person name="Kawai M."/>
            <person name="Futagami T."/>
            <person name="Toyoda A."/>
            <person name="Takaki Y."/>
            <person name="Nishi S."/>
            <person name="Hori S."/>
            <person name="Arai W."/>
            <person name="Tsubouchi T."/>
            <person name="Morono Y."/>
            <person name="Uchiyama I."/>
            <person name="Ito T."/>
            <person name="Fujiyama A."/>
            <person name="Inagaki F."/>
            <person name="Takami H."/>
        </authorList>
    </citation>
    <scope>NUCLEOTIDE SEQUENCE</scope>
    <source>
        <strain evidence="1">Expedition CK06-06</strain>
    </source>
</reference>
<proteinExistence type="predicted"/>
<comment type="caution">
    <text evidence="1">The sequence shown here is derived from an EMBL/GenBank/DDBJ whole genome shotgun (WGS) entry which is preliminary data.</text>
</comment>
<sequence length="52" mass="6298">MKLKNNYDKINPAELKRKISKLQDKLLKLNTLKKTLERNSTVDKKPYEYIYK</sequence>
<name>X1QBQ6_9ZZZZ</name>
<protein>
    <submittedName>
        <fullName evidence="1">Uncharacterized protein</fullName>
    </submittedName>
</protein>
<dbReference type="AlphaFoldDB" id="X1QBQ6"/>
<accession>X1QBQ6</accession>